<proteinExistence type="inferred from homology"/>
<sequence>MKKICRSKVRRKFLKCTVCLEIQAVTCPGVLLSRKNSIYLSVCIMGQYRKTPCLPPVFPLLFRHKMVFIKNFPGAVDPGDVADLLKDDTTSLELIQVVPPEGEILATVHESSRDFLYPSPSPSSGGREILMKKSSSFSGISPKVEFAVTSVIEESDRTESSAALSVSINTYHCVSDIYSL</sequence>
<evidence type="ECO:0000259" key="3">
    <source>
        <dbReference type="Pfam" id="PF14909"/>
    </source>
</evidence>
<name>A0A3P8WXL0_CYNSE</name>
<dbReference type="PANTHER" id="PTHR16435">
    <property type="entry name" value="SPERMATOGENESIS-ASSOCIATED PROTEIN 6 SPATA6"/>
    <property type="match status" value="1"/>
</dbReference>
<dbReference type="Ensembl" id="ENSCSET00000031908.1">
    <property type="protein sequence ID" value="ENSCSEP00000031499.1"/>
    <property type="gene ID" value="ENSCSEG00000020166.1"/>
</dbReference>
<evidence type="ECO:0000256" key="2">
    <source>
        <dbReference type="ARBA" id="ARBA00022553"/>
    </source>
</evidence>
<protein>
    <recommendedName>
        <fullName evidence="3">Spermatogenesis-associated protein 6 N-terminal domain-containing protein</fullName>
    </recommendedName>
</protein>
<dbReference type="InterPro" id="IPR042769">
    <property type="entry name" value="SPATA6_fam"/>
</dbReference>
<accession>A0A3P8WXL0</accession>
<reference evidence="4" key="2">
    <citation type="submission" date="2025-08" db="UniProtKB">
        <authorList>
            <consortium name="Ensembl"/>
        </authorList>
    </citation>
    <scope>IDENTIFICATION</scope>
</reference>
<dbReference type="GeneTree" id="ENSGT00530000063821"/>
<feature type="domain" description="Spermatogenesis-associated protein 6 N-terminal" evidence="3">
    <location>
        <begin position="18"/>
        <end position="152"/>
    </location>
</feature>
<reference evidence="4" key="3">
    <citation type="submission" date="2025-09" db="UniProtKB">
        <authorList>
            <consortium name="Ensembl"/>
        </authorList>
    </citation>
    <scope>IDENTIFICATION</scope>
</reference>
<dbReference type="OMA" id="SNECTIL"/>
<dbReference type="Pfam" id="PF14909">
    <property type="entry name" value="SPATA6"/>
    <property type="match status" value="1"/>
</dbReference>
<dbReference type="Proteomes" id="UP000265120">
    <property type="component" value="Chromosome 2"/>
</dbReference>
<reference evidence="4 5" key="1">
    <citation type="journal article" date="2014" name="Nat. Genet.">
        <title>Whole-genome sequence of a flatfish provides insights into ZW sex chromosome evolution and adaptation to a benthic lifestyle.</title>
        <authorList>
            <person name="Chen S."/>
            <person name="Zhang G."/>
            <person name="Shao C."/>
            <person name="Huang Q."/>
            <person name="Liu G."/>
            <person name="Zhang P."/>
            <person name="Song W."/>
            <person name="An N."/>
            <person name="Chalopin D."/>
            <person name="Volff J.N."/>
            <person name="Hong Y."/>
            <person name="Li Q."/>
            <person name="Sha Z."/>
            <person name="Zhou H."/>
            <person name="Xie M."/>
            <person name="Yu Q."/>
            <person name="Liu Y."/>
            <person name="Xiang H."/>
            <person name="Wang N."/>
            <person name="Wu K."/>
            <person name="Yang C."/>
            <person name="Zhou Q."/>
            <person name="Liao X."/>
            <person name="Yang L."/>
            <person name="Hu Q."/>
            <person name="Zhang J."/>
            <person name="Meng L."/>
            <person name="Jin L."/>
            <person name="Tian Y."/>
            <person name="Lian J."/>
            <person name="Yang J."/>
            <person name="Miao G."/>
            <person name="Liu S."/>
            <person name="Liang Z."/>
            <person name="Yan F."/>
            <person name="Li Y."/>
            <person name="Sun B."/>
            <person name="Zhang H."/>
            <person name="Zhang J."/>
            <person name="Zhu Y."/>
            <person name="Du M."/>
            <person name="Zhao Y."/>
            <person name="Schartl M."/>
            <person name="Tang Q."/>
            <person name="Wang J."/>
        </authorList>
    </citation>
    <scope>NUCLEOTIDE SEQUENCE</scope>
</reference>
<comment type="similarity">
    <text evidence="1">Belongs to the SPATA6 family.</text>
</comment>
<evidence type="ECO:0000256" key="1">
    <source>
        <dbReference type="ARBA" id="ARBA00006215"/>
    </source>
</evidence>
<dbReference type="GO" id="GO:0007283">
    <property type="term" value="P:spermatogenesis"/>
    <property type="evidence" value="ECO:0007669"/>
    <property type="project" value="InterPro"/>
</dbReference>
<dbReference type="GO" id="GO:0120212">
    <property type="term" value="C:sperm head-tail coupling apparatus"/>
    <property type="evidence" value="ECO:0007669"/>
    <property type="project" value="InterPro"/>
</dbReference>
<dbReference type="AlphaFoldDB" id="A0A3P8WXL0"/>
<evidence type="ECO:0000313" key="4">
    <source>
        <dbReference type="Ensembl" id="ENSCSEP00000031499.1"/>
    </source>
</evidence>
<evidence type="ECO:0000313" key="5">
    <source>
        <dbReference type="Proteomes" id="UP000265120"/>
    </source>
</evidence>
<keyword evidence="2" id="KW-0597">Phosphoprotein</keyword>
<dbReference type="PANTHER" id="PTHR16435:SF3">
    <property type="entry name" value="SPERMATOGENESIS-ASSOCIATED PROTEIN 6"/>
    <property type="match status" value="1"/>
</dbReference>
<organism evidence="4 5">
    <name type="scientific">Cynoglossus semilaevis</name>
    <name type="common">Tongue sole</name>
    <dbReference type="NCBI Taxonomy" id="244447"/>
    <lineage>
        <taxon>Eukaryota</taxon>
        <taxon>Metazoa</taxon>
        <taxon>Chordata</taxon>
        <taxon>Craniata</taxon>
        <taxon>Vertebrata</taxon>
        <taxon>Euteleostomi</taxon>
        <taxon>Actinopterygii</taxon>
        <taxon>Neopterygii</taxon>
        <taxon>Teleostei</taxon>
        <taxon>Neoteleostei</taxon>
        <taxon>Acanthomorphata</taxon>
        <taxon>Carangaria</taxon>
        <taxon>Pleuronectiformes</taxon>
        <taxon>Pleuronectoidei</taxon>
        <taxon>Cynoglossidae</taxon>
        <taxon>Cynoglossinae</taxon>
        <taxon>Cynoglossus</taxon>
    </lineage>
</organism>
<dbReference type="InterPro" id="IPR032732">
    <property type="entry name" value="SPATA6_N"/>
</dbReference>
<dbReference type="GO" id="GO:0032027">
    <property type="term" value="F:myosin light chain binding"/>
    <property type="evidence" value="ECO:0007669"/>
    <property type="project" value="InterPro"/>
</dbReference>
<keyword evidence="5" id="KW-1185">Reference proteome</keyword>